<gene>
    <name evidence="1" type="ORF">QFC19_002690</name>
</gene>
<reference evidence="1" key="1">
    <citation type="submission" date="2023-04" db="EMBL/GenBank/DDBJ databases">
        <title>Draft Genome sequencing of Naganishia species isolated from polar environments using Oxford Nanopore Technology.</title>
        <authorList>
            <person name="Leo P."/>
            <person name="Venkateswaran K."/>
        </authorList>
    </citation>
    <scope>NUCLEOTIDE SEQUENCE</scope>
    <source>
        <strain evidence="1">MNA-CCFEE 5261</strain>
    </source>
</reference>
<keyword evidence="2" id="KW-1185">Reference proteome</keyword>
<proteinExistence type="predicted"/>
<evidence type="ECO:0000313" key="1">
    <source>
        <dbReference type="EMBL" id="KAJ9107947.1"/>
    </source>
</evidence>
<protein>
    <submittedName>
        <fullName evidence="1">Uncharacterized protein</fullName>
    </submittedName>
</protein>
<comment type="caution">
    <text evidence="1">The sequence shown here is derived from an EMBL/GenBank/DDBJ whole genome shotgun (WGS) entry which is preliminary data.</text>
</comment>
<dbReference type="EMBL" id="JASBWR010000023">
    <property type="protein sequence ID" value="KAJ9107947.1"/>
    <property type="molecule type" value="Genomic_DNA"/>
</dbReference>
<name>A0ACC2W8H7_9TREE</name>
<dbReference type="Proteomes" id="UP001241377">
    <property type="component" value="Unassembled WGS sequence"/>
</dbReference>
<accession>A0ACC2W8H7</accession>
<organism evidence="1 2">
    <name type="scientific">Naganishia cerealis</name>
    <dbReference type="NCBI Taxonomy" id="610337"/>
    <lineage>
        <taxon>Eukaryota</taxon>
        <taxon>Fungi</taxon>
        <taxon>Dikarya</taxon>
        <taxon>Basidiomycota</taxon>
        <taxon>Agaricomycotina</taxon>
        <taxon>Tremellomycetes</taxon>
        <taxon>Filobasidiales</taxon>
        <taxon>Filobasidiaceae</taxon>
        <taxon>Naganishia</taxon>
    </lineage>
</organism>
<sequence>MSAPSAKPSAAHADPPKPQSQRYVPGAGGLASKKPKKKKVDTTKTAGDANGHGISTSTINGDTPVALLSKAPSSSELPAELLAEKGEIERELKEDAAAIAASGGHEKGPIGEAVSRRMKVLTKKIQRFRAYMEKPEASLNPDQKAAIATLPALEGGLRELEDIAKSVETIEHEHRNSARTELENAKMEAVEVYKRETLPLLSTIISVHSALHPASISSSTSFIPIDLPPHLQEISSQDVNAVDDMYERLRNGGKEGVEVVLTLVKGLEGTQLHALLTGARISSSTVPSADQPEDSTPVFSPAAQDETLPETSETNPPASLSFIQQTTATDETETPAGAEMGAFEQGPEIADIAPKEVVPAPAANGAEGMSFMQTSELAMQQNNDHSQVQQGAHEGGPGMGMENAFNASEDVENVPAPSVAQLDAQAFSAQQPSSFNWADAEDSHHVPETFSLPSGTEAPLASAPAPAATEDTSANPTAIAPPLAIEATSDVHPAQAQGGHRGGRGGRGGPRGGFRGGPRGGFRRHGHGNGPADSNAENNKGNKTGTAPPTGQPMQTDSDGFQVAGRRRPPPGAPGFGGQGGSFRGRGRGFPGGPGGNGEGGRGRGSFRGRGGAAKGRK</sequence>
<evidence type="ECO:0000313" key="2">
    <source>
        <dbReference type="Proteomes" id="UP001241377"/>
    </source>
</evidence>